<dbReference type="Proteomes" id="UP000036908">
    <property type="component" value="Unassembled WGS sequence"/>
</dbReference>
<keyword evidence="1" id="KW-0732">Signal</keyword>
<evidence type="ECO:0000313" key="4">
    <source>
        <dbReference type="Proteomes" id="UP000036908"/>
    </source>
</evidence>
<dbReference type="PATRIC" id="fig|1566026.4.peg.2487"/>
<dbReference type="EMBL" id="JSVA01000004">
    <property type="protein sequence ID" value="KOF04079.1"/>
    <property type="molecule type" value="Genomic_DNA"/>
</dbReference>
<dbReference type="InterPro" id="IPR058515">
    <property type="entry name" value="DUF8202"/>
</dbReference>
<organism evidence="3 4">
    <name type="scientific">Roseivirga seohaensis subsp. aquiponti</name>
    <dbReference type="NCBI Taxonomy" id="1566026"/>
    <lineage>
        <taxon>Bacteria</taxon>
        <taxon>Pseudomonadati</taxon>
        <taxon>Bacteroidota</taxon>
        <taxon>Cytophagia</taxon>
        <taxon>Cytophagales</taxon>
        <taxon>Roseivirgaceae</taxon>
        <taxon>Roseivirga</taxon>
    </lineage>
</organism>
<keyword evidence="4" id="KW-1185">Reference proteome</keyword>
<reference evidence="4" key="1">
    <citation type="submission" date="2014-11" db="EMBL/GenBank/DDBJ databases">
        <title>Genome sequencing of Roseivirga sp. D-25.</title>
        <authorList>
            <person name="Selvaratnam C."/>
            <person name="Thevarajoo S."/>
            <person name="Goh K.M."/>
            <person name="Eee R."/>
            <person name="Chan K.-G."/>
            <person name="Chong C.S."/>
        </authorList>
    </citation>
    <scope>NUCLEOTIDE SEQUENCE [LARGE SCALE GENOMIC DNA]</scope>
    <source>
        <strain evidence="4">D-25</strain>
    </source>
</reference>
<evidence type="ECO:0000313" key="3">
    <source>
        <dbReference type="EMBL" id="KOF04079.1"/>
    </source>
</evidence>
<feature type="domain" description="DUF8202" evidence="2">
    <location>
        <begin position="574"/>
        <end position="765"/>
    </location>
</feature>
<dbReference type="Pfam" id="PF26628">
    <property type="entry name" value="DUF8202"/>
    <property type="match status" value="3"/>
</dbReference>
<proteinExistence type="predicted"/>
<sequence>MPKLLKVFLVLCLIVCSNQKLFGQTAITAYSTTTVNPANTSYTATAPSDASNNINASTSYTVNYGTGNDFILNGYTIGGSSYNNFLQPDTLIIQRTDGGRFVNIWYTLNNLTANTVSLDGLEVDDADAIYQTGSLITGYDNILVNTDDEASGSIQAQIERVDVIWYTGIVTCEPNNAVFPVIERGGNDEIKIAAITALDGNGNPSAYSNMVDIEDSDWPGTGNSFNNYLILRRQTVGQNPLPLINIGTFAGQSAQTIQGVGVSFTELGISANQVVYGYSIFAFDTNATDHTLTDINTFPTNTTALNSGLDLVAGVSAAVSSDDCLTPAVGPGGYKAALTTWLKANVGVTTATDGSTLSDWQDQWVGDNDATSSTGTVVYRSTSSSINFNPTADFGNGNNSLDIANNDGFNTATSYTRKGINLAFRTSTSDINTRQVLYEQGGNSRGINIYIRNGFLHLTAWNVPNDGAGSPWNNSGNVTTVSTAITTNTEYIVTLEENGNSSGTGTITGYLNGQSFGSFGNVGLLYQHTGGIQLGGADGNMRFDDGSDNNGNSFYGEISELIYCNEPGAFPLTQRNRIESYLAIKYGITLDQSTPLNYVNSEGTVIFNTTSAASIGGFLEYNKDIAGIGRDDNSAFEQVKSRSENNNSVVTVDNGGSITSNNSWFIWGNDGGANTDTETTDVPPLISQRVERVWRVGETGETGNNSISFDLDELTISGSPAAADYSLLVAGNSSNGDFSSGSVITGGVISGNTITFSNVNLSNGQYFTLGTGFIDCAPGEVSSNLTLWLKADVGPSSTTNGGNVSTWFDQAGSNNATAASGDEPNYESNSINFNPALNFDAANTEEISGSAGFNSSAYYIVLNTDQTYNNSSPQETIVEFAVPGTATNQFGSLLFGSVTSVITNEVFSHSIGGTGTRWRRGTSFAAFGGINNNQTMLFGVKNNAANNNTEMFVNGINQADLQGGTFLTSTNVAYRIGGNLDANTFTNDTFDGQIAEVISFSARPSDAEHNRIQSYLAIKYGITLSQNTAQNYVNSSGTTVWNATTNSTYNRDIAGIGRDDGSCLQQKQSKSQNSGSIVTIGNGGIFTDNASNPNSFTADNSFLIWGNDGDNANQANANTGDVPGNVTERMERIWRVDESGTVGNTSVSFDLTGLGYSSNASDFQLIVSSSSTMASGSTISGGTFNGNVITFNNVNFADGDYFTLGTARETCGPGGVTTDLALWLRADDGTGTTTNNTDLNTWTDQSPIGRNANEINLGGGAPVEPKYQTNQINFNPAINFSDPNSTNASFMETSGGNNVSEDFTLIAVFETGQTGGSTSNFEDAPAIIGGGDSGGSADYGLGISGGRVHMNAANNSTLNVRSASGPVYNNFEPFIATGTRRRLTSAGSIQLYINSANVGSGTSTNTSLTGPGSFGIGNHDDSNVASQFSGRIAEVLVFSDDLTENERQRVESYLAVKYGITRNAGGTATEDYLSSAGTITWDWSEQTVYNNDIAGIGRDDDSCFQQWKSKSENDDAIVTMEMAGSFTTDNSFLIWGNDNVAKTGTREEGNTEYNSSQVSGRLFREWYVQETGTVGTVNLTFDLADIMGPSGVGTNNLNQVRLMVDNDGDFTSGVTLVAPTSINATEKTVTFAVNLNDTQYFTLGSLQAASLPITLLSFEAQKTNEDYVRLDWSTADETNNAYFTIERSTNGEDFEGISTLVGAGNSQDVNNYFYIDKAPKSGNNFYRLKQTDFNGMSTVSEIKRVFVEKTTLVQTFNVFPNPVNRGDLITIEYGVEVESEVLVQLISASGVLINSQSTILNPETGSITLETSGLSKGLHMITLTDKATKERQTFKVIVR</sequence>
<dbReference type="RefSeq" id="WP_053222311.1">
    <property type="nucleotide sequence ID" value="NZ_JSVA01000004.1"/>
</dbReference>
<feature type="signal peptide" evidence="1">
    <location>
        <begin position="1"/>
        <end position="22"/>
    </location>
</feature>
<accession>A0A0L8AP32</accession>
<protein>
    <recommendedName>
        <fullName evidence="2">DUF8202 domain-containing protein</fullName>
    </recommendedName>
</protein>
<feature type="domain" description="DUF8202" evidence="2">
    <location>
        <begin position="1446"/>
        <end position="1637"/>
    </location>
</feature>
<dbReference type="Gene3D" id="2.60.120.200">
    <property type="match status" value="1"/>
</dbReference>
<dbReference type="GO" id="GO:0004553">
    <property type="term" value="F:hydrolase activity, hydrolyzing O-glycosyl compounds"/>
    <property type="evidence" value="ECO:0007669"/>
    <property type="project" value="UniProtKB-ARBA"/>
</dbReference>
<dbReference type="InterPro" id="IPR013320">
    <property type="entry name" value="ConA-like_dom_sf"/>
</dbReference>
<dbReference type="OrthoDB" id="2582440at2"/>
<feature type="chain" id="PRO_5005580491" description="DUF8202 domain-containing protein" evidence="1">
    <location>
        <begin position="23"/>
        <end position="1839"/>
    </location>
</feature>
<dbReference type="GO" id="GO:0005975">
    <property type="term" value="P:carbohydrate metabolic process"/>
    <property type="evidence" value="ECO:0007669"/>
    <property type="project" value="UniProtKB-ARBA"/>
</dbReference>
<evidence type="ECO:0000259" key="2">
    <source>
        <dbReference type="Pfam" id="PF26628"/>
    </source>
</evidence>
<feature type="domain" description="DUF8202" evidence="2">
    <location>
        <begin position="1008"/>
        <end position="1199"/>
    </location>
</feature>
<name>A0A0L8AP32_9BACT</name>
<dbReference type="SUPFAM" id="SSF49899">
    <property type="entry name" value="Concanavalin A-like lectins/glucanases"/>
    <property type="match status" value="2"/>
</dbReference>
<gene>
    <name evidence="3" type="ORF">OB69_03580</name>
</gene>
<evidence type="ECO:0000256" key="1">
    <source>
        <dbReference type="SAM" id="SignalP"/>
    </source>
</evidence>
<comment type="caution">
    <text evidence="3">The sequence shown here is derived from an EMBL/GenBank/DDBJ whole genome shotgun (WGS) entry which is preliminary data.</text>
</comment>